<evidence type="ECO:0000256" key="6">
    <source>
        <dbReference type="ARBA" id="ARBA00022723"/>
    </source>
</evidence>
<evidence type="ECO:0000256" key="9">
    <source>
        <dbReference type="HAMAP-Rule" id="MF_01010"/>
    </source>
</evidence>
<dbReference type="InterPro" id="IPR030390">
    <property type="entry name" value="MeTrfase_TrmA_AS"/>
</dbReference>
<keyword evidence="6 9" id="KW-0479">Metal-binding</keyword>
<dbReference type="PROSITE" id="PS50926">
    <property type="entry name" value="TRAM"/>
    <property type="match status" value="1"/>
</dbReference>
<dbReference type="GO" id="GO:0070475">
    <property type="term" value="P:rRNA base methylation"/>
    <property type="evidence" value="ECO:0007669"/>
    <property type="project" value="TreeGrafter"/>
</dbReference>
<keyword evidence="4 9" id="KW-0808">Transferase</keyword>
<dbReference type="InterPro" id="IPR029063">
    <property type="entry name" value="SAM-dependent_MTases_sf"/>
</dbReference>
<evidence type="ECO:0000256" key="3">
    <source>
        <dbReference type="ARBA" id="ARBA00022603"/>
    </source>
</evidence>
<dbReference type="InterPro" id="IPR010280">
    <property type="entry name" value="U5_MeTrfase_fam"/>
</dbReference>
<dbReference type="Gene3D" id="3.40.50.150">
    <property type="entry name" value="Vaccinia Virus protein VP39"/>
    <property type="match status" value="1"/>
</dbReference>
<keyword evidence="7 9" id="KW-0408">Iron</keyword>
<dbReference type="PANTHER" id="PTHR11061:SF49">
    <property type="entry name" value="23S RRNA (URACIL(1939)-C(5))-METHYLTRANSFERASE RLMD"/>
    <property type="match status" value="1"/>
</dbReference>
<dbReference type="PROSITE" id="PS51687">
    <property type="entry name" value="SAM_MT_RNA_M5U"/>
    <property type="match status" value="1"/>
</dbReference>
<feature type="binding site" evidence="9 10">
    <location>
        <position position="293"/>
    </location>
    <ligand>
        <name>S-adenosyl-L-methionine</name>
        <dbReference type="ChEBI" id="CHEBI:59789"/>
    </ligand>
</feature>
<dbReference type="SUPFAM" id="SSF53335">
    <property type="entry name" value="S-adenosyl-L-methionine-dependent methyltransferases"/>
    <property type="match status" value="1"/>
</dbReference>
<dbReference type="GO" id="GO:0003723">
    <property type="term" value="F:RNA binding"/>
    <property type="evidence" value="ECO:0007669"/>
    <property type="project" value="InterPro"/>
</dbReference>
<feature type="active site" evidence="11">
    <location>
        <position position="389"/>
    </location>
</feature>
<feature type="binding site" evidence="9">
    <location>
        <position position="298"/>
    </location>
    <ligand>
        <name>S-adenosyl-L-methionine</name>
        <dbReference type="ChEBI" id="CHEBI:59789"/>
    </ligand>
</feature>
<dbReference type="NCBIfam" id="TIGR00479">
    <property type="entry name" value="rumA"/>
    <property type="match status" value="1"/>
</dbReference>
<dbReference type="NCBIfam" id="NF009639">
    <property type="entry name" value="PRK13168.1"/>
    <property type="match status" value="1"/>
</dbReference>
<comment type="catalytic activity">
    <reaction evidence="9">
        <text>uridine(1939) in 23S rRNA + S-adenosyl-L-methionine = 5-methyluridine(1939) in 23S rRNA + S-adenosyl-L-homocysteine + H(+)</text>
        <dbReference type="Rhea" id="RHEA:42908"/>
        <dbReference type="Rhea" id="RHEA-COMP:10278"/>
        <dbReference type="Rhea" id="RHEA-COMP:10279"/>
        <dbReference type="ChEBI" id="CHEBI:15378"/>
        <dbReference type="ChEBI" id="CHEBI:57856"/>
        <dbReference type="ChEBI" id="CHEBI:59789"/>
        <dbReference type="ChEBI" id="CHEBI:65315"/>
        <dbReference type="ChEBI" id="CHEBI:74447"/>
        <dbReference type="EC" id="2.1.1.190"/>
    </reaction>
</comment>
<dbReference type="Pfam" id="PF05958">
    <property type="entry name" value="tRNA_U5-meth_tr"/>
    <property type="match status" value="2"/>
</dbReference>
<dbReference type="Proteomes" id="UP000501534">
    <property type="component" value="Chromosome"/>
</dbReference>
<dbReference type="InterPro" id="IPR002792">
    <property type="entry name" value="TRAM_dom"/>
</dbReference>
<evidence type="ECO:0000256" key="2">
    <source>
        <dbReference type="ARBA" id="ARBA00022552"/>
    </source>
</evidence>
<dbReference type="GO" id="GO:0005506">
    <property type="term" value="F:iron ion binding"/>
    <property type="evidence" value="ECO:0007669"/>
    <property type="project" value="UniProtKB-UniRule"/>
</dbReference>
<keyword evidence="14" id="KW-1185">Reference proteome</keyword>
<dbReference type="InterPro" id="IPR001566">
    <property type="entry name" value="23S_rRNA_MeTrfase_RlmD"/>
</dbReference>
<feature type="binding site" evidence="9 10">
    <location>
        <position position="314"/>
    </location>
    <ligand>
        <name>S-adenosyl-L-methionine</name>
        <dbReference type="ChEBI" id="CHEBI:59789"/>
    </ligand>
</feature>
<dbReference type="HAMAP" id="MF_01010">
    <property type="entry name" value="23SrRNA_methyltr_RlmD"/>
    <property type="match status" value="1"/>
</dbReference>
<name>A0A6M4GUS1_9PROT</name>
<feature type="binding site" evidence="9 10">
    <location>
        <position position="363"/>
    </location>
    <ligand>
        <name>S-adenosyl-L-methionine</name>
        <dbReference type="ChEBI" id="CHEBI:59789"/>
    </ligand>
</feature>
<reference evidence="13 14" key="1">
    <citation type="submission" date="2020-04" db="EMBL/GenBank/DDBJ databases">
        <title>Usitatibacter rugosus gen. nov., sp. nov. and Usitatibacter palustris sp. nov., novel members of Usitatibacteraceae fam. nov. within the order Nitrosomonadales isolated from soil.</title>
        <authorList>
            <person name="Huber K.J."/>
            <person name="Neumann-Schaal M."/>
            <person name="Geppert A."/>
            <person name="Luckner M."/>
            <person name="Wanner G."/>
            <person name="Overmann J."/>
        </authorList>
    </citation>
    <scope>NUCLEOTIDE SEQUENCE [LARGE SCALE GENOMIC DNA]</scope>
    <source>
        <strain evidence="13 14">0125_3</strain>
    </source>
</reference>
<keyword evidence="2 9" id="KW-0698">rRNA processing</keyword>
<dbReference type="GO" id="GO:0070041">
    <property type="term" value="F:rRNA (uridine-C5-)-methyltransferase activity"/>
    <property type="evidence" value="ECO:0007669"/>
    <property type="project" value="UniProtKB-UniRule"/>
</dbReference>
<comment type="function">
    <text evidence="9">Catalyzes the formation of 5-methyl-uridine at position 1939 (m5U1939) in 23S rRNA.</text>
</comment>
<feature type="binding site" evidence="9">
    <location>
        <position position="342"/>
    </location>
    <ligand>
        <name>S-adenosyl-L-methionine</name>
        <dbReference type="ChEBI" id="CHEBI:59789"/>
    </ligand>
</feature>
<dbReference type="RefSeq" id="WP_171090328.1">
    <property type="nucleotide sequence ID" value="NZ_CP053069.1"/>
</dbReference>
<evidence type="ECO:0000256" key="8">
    <source>
        <dbReference type="ARBA" id="ARBA00023014"/>
    </source>
</evidence>
<evidence type="ECO:0000256" key="4">
    <source>
        <dbReference type="ARBA" id="ARBA00022679"/>
    </source>
</evidence>
<evidence type="ECO:0000256" key="10">
    <source>
        <dbReference type="PROSITE-ProRule" id="PRU01024"/>
    </source>
</evidence>
<evidence type="ECO:0000256" key="1">
    <source>
        <dbReference type="ARBA" id="ARBA00022485"/>
    </source>
</evidence>
<dbReference type="Gene3D" id="2.40.50.1070">
    <property type="match status" value="1"/>
</dbReference>
<evidence type="ECO:0000313" key="13">
    <source>
        <dbReference type="EMBL" id="QJR10083.1"/>
    </source>
</evidence>
<feature type="binding site" evidence="9 10">
    <location>
        <position position="264"/>
    </location>
    <ligand>
        <name>S-adenosyl-L-methionine</name>
        <dbReference type="ChEBI" id="CHEBI:59789"/>
    </ligand>
</feature>
<protein>
    <recommendedName>
        <fullName evidence="9">23S rRNA (uracil(1939)-C(5))-methyltransferase RlmD</fullName>
        <ecNumber evidence="9">2.1.1.190</ecNumber>
    </recommendedName>
    <alternativeName>
        <fullName evidence="9">23S rRNA(m5U1939)-methyltransferase</fullName>
    </alternativeName>
</protein>
<organism evidence="13 14">
    <name type="scientific">Usitatibacter rugosus</name>
    <dbReference type="NCBI Taxonomy" id="2732067"/>
    <lineage>
        <taxon>Bacteria</taxon>
        <taxon>Pseudomonadati</taxon>
        <taxon>Pseudomonadota</taxon>
        <taxon>Betaproteobacteria</taxon>
        <taxon>Nitrosomonadales</taxon>
        <taxon>Usitatibacteraceae</taxon>
        <taxon>Usitatibacter</taxon>
    </lineage>
</organism>
<dbReference type="GO" id="GO:0051539">
    <property type="term" value="F:4 iron, 4 sulfur cluster binding"/>
    <property type="evidence" value="ECO:0007669"/>
    <property type="project" value="UniProtKB-KW"/>
</dbReference>
<dbReference type="PROSITE" id="PS01230">
    <property type="entry name" value="TRMA_1"/>
    <property type="match status" value="1"/>
</dbReference>
<feature type="domain" description="TRAM" evidence="12">
    <location>
        <begin position="1"/>
        <end position="53"/>
    </location>
</feature>
<keyword evidence="8 9" id="KW-0411">Iron-sulfur</keyword>
<proteinExistence type="inferred from homology"/>
<evidence type="ECO:0000313" key="14">
    <source>
        <dbReference type="Proteomes" id="UP000501534"/>
    </source>
</evidence>
<dbReference type="InterPro" id="IPR030391">
    <property type="entry name" value="MeTrfase_TrmA_CS"/>
</dbReference>
<dbReference type="Pfam" id="PF01938">
    <property type="entry name" value="TRAM"/>
    <property type="match status" value="1"/>
</dbReference>
<gene>
    <name evidence="9 13" type="primary">rlmD</name>
    <name evidence="13" type="ORF">DSM104443_01134</name>
</gene>
<dbReference type="InterPro" id="IPR012340">
    <property type="entry name" value="NA-bd_OB-fold"/>
</dbReference>
<evidence type="ECO:0000259" key="12">
    <source>
        <dbReference type="PROSITE" id="PS50926"/>
    </source>
</evidence>
<sequence length="435" mass="47764">MTVAKIESLDHEGNGVAHVDGKVVFIDGAITGELVEYSKRRSKGNFDVGTVTHVVKESPMRVTPRCRYFGNCGGCAMQHVEPSAQVAAKQRVLEDNLARIGKVQPGMILPPVMGPTWGYRTRARLSVHYVVKKGAVLVGFHEKRSSFVADTSSCEVLPPSVSALIPELREMFMTFALRDRVPQLELAVGEDVTVFVLRHLDPLPEGDLQKLRDFADRHPGIQWWLQSKGPDTAVPYYPKEAPQLDYRLPEFDLSLAYKPTEFTQVNAGVNRVLVKRAVDLLDPQPGERVGDLFCGLGNFTLAIATRGADVIGMEGAPFLVERAQDNARRNGLSDRATFVAYDLYKDAEGALDALGHVDKLLIDPPRDGAMDIAKLMPEPGPSRIVYVSCSPSTLARDANVLVHVKGYRLVSAGVVNMFPHTGHVESIALFERVAE</sequence>
<keyword evidence="5 9" id="KW-0949">S-adenosyl-L-methionine</keyword>
<dbReference type="AlphaFoldDB" id="A0A6M4GUS1"/>
<accession>A0A6M4GUS1</accession>
<dbReference type="EMBL" id="CP053069">
    <property type="protein sequence ID" value="QJR10083.1"/>
    <property type="molecule type" value="Genomic_DNA"/>
</dbReference>
<dbReference type="Gene3D" id="2.40.50.140">
    <property type="entry name" value="Nucleic acid-binding proteins"/>
    <property type="match status" value="1"/>
</dbReference>
<dbReference type="EC" id="2.1.1.190" evidence="9"/>
<evidence type="ECO:0000256" key="11">
    <source>
        <dbReference type="PROSITE-ProRule" id="PRU10015"/>
    </source>
</evidence>
<dbReference type="PROSITE" id="PS01231">
    <property type="entry name" value="TRMA_2"/>
    <property type="match status" value="1"/>
</dbReference>
<feature type="binding site" evidence="9">
    <location>
        <position position="66"/>
    </location>
    <ligand>
        <name>[4Fe-4S] cluster</name>
        <dbReference type="ChEBI" id="CHEBI:49883"/>
    </ligand>
</feature>
<keyword evidence="3 9" id="KW-0489">Methyltransferase</keyword>
<evidence type="ECO:0000256" key="5">
    <source>
        <dbReference type="ARBA" id="ARBA00022691"/>
    </source>
</evidence>
<keyword evidence="1 9" id="KW-0004">4Fe-4S</keyword>
<feature type="active site" description="Nucleophile" evidence="9 10">
    <location>
        <position position="389"/>
    </location>
</feature>
<dbReference type="SUPFAM" id="SSF50249">
    <property type="entry name" value="Nucleic acid-binding proteins"/>
    <property type="match status" value="1"/>
</dbReference>
<dbReference type="CDD" id="cd02440">
    <property type="entry name" value="AdoMet_MTases"/>
    <property type="match status" value="1"/>
</dbReference>
<evidence type="ECO:0000256" key="7">
    <source>
        <dbReference type="ARBA" id="ARBA00023004"/>
    </source>
</evidence>
<dbReference type="PANTHER" id="PTHR11061">
    <property type="entry name" value="RNA M5U METHYLTRANSFERASE"/>
    <property type="match status" value="1"/>
</dbReference>
<feature type="binding site" evidence="9">
    <location>
        <position position="75"/>
    </location>
    <ligand>
        <name>[4Fe-4S] cluster</name>
        <dbReference type="ChEBI" id="CHEBI:49883"/>
    </ligand>
</feature>
<dbReference type="KEGG" id="uru:DSM104443_01134"/>
<comment type="similarity">
    <text evidence="9">Belongs to the class I-like SAM-binding methyltransferase superfamily. RNA M5U methyltransferase family. RlmD subfamily.</text>
</comment>
<feature type="binding site" evidence="9">
    <location>
        <position position="154"/>
    </location>
    <ligand>
        <name>[4Fe-4S] cluster</name>
        <dbReference type="ChEBI" id="CHEBI:49883"/>
    </ligand>
</feature>
<feature type="binding site" evidence="9">
    <location>
        <position position="72"/>
    </location>
    <ligand>
        <name>[4Fe-4S] cluster</name>
        <dbReference type="ChEBI" id="CHEBI:49883"/>
    </ligand>
</feature>